<keyword evidence="3" id="KW-1185">Reference proteome</keyword>
<accession>A0ABQ1LIA6</accession>
<protein>
    <recommendedName>
        <fullName evidence="1">N-acetyltransferase domain-containing protein</fullName>
    </recommendedName>
</protein>
<proteinExistence type="predicted"/>
<evidence type="ECO:0000259" key="1">
    <source>
        <dbReference type="Pfam" id="PF00583"/>
    </source>
</evidence>
<evidence type="ECO:0000313" key="2">
    <source>
        <dbReference type="EMBL" id="GGC24879.1"/>
    </source>
</evidence>
<dbReference type="SUPFAM" id="SSF55729">
    <property type="entry name" value="Acyl-CoA N-acyltransferases (Nat)"/>
    <property type="match status" value="1"/>
</dbReference>
<comment type="caution">
    <text evidence="2">The sequence shown here is derived from an EMBL/GenBank/DDBJ whole genome shotgun (WGS) entry which is preliminary data.</text>
</comment>
<feature type="domain" description="N-acetyltransferase" evidence="1">
    <location>
        <begin position="75"/>
        <end position="149"/>
    </location>
</feature>
<organism evidence="2 3">
    <name type="scientific">Marivita lacus</name>
    <dbReference type="NCBI Taxonomy" id="1323742"/>
    <lineage>
        <taxon>Bacteria</taxon>
        <taxon>Pseudomonadati</taxon>
        <taxon>Pseudomonadota</taxon>
        <taxon>Alphaproteobacteria</taxon>
        <taxon>Rhodobacterales</taxon>
        <taxon>Roseobacteraceae</taxon>
        <taxon>Marivita</taxon>
    </lineage>
</organism>
<dbReference type="CDD" id="cd04301">
    <property type="entry name" value="NAT_SF"/>
    <property type="match status" value="1"/>
</dbReference>
<reference evidence="3" key="1">
    <citation type="journal article" date="2019" name="Int. J. Syst. Evol. Microbiol.">
        <title>The Global Catalogue of Microorganisms (GCM) 10K type strain sequencing project: providing services to taxonomists for standard genome sequencing and annotation.</title>
        <authorList>
            <consortium name="The Broad Institute Genomics Platform"/>
            <consortium name="The Broad Institute Genome Sequencing Center for Infectious Disease"/>
            <person name="Wu L."/>
            <person name="Ma J."/>
        </authorList>
    </citation>
    <scope>NUCLEOTIDE SEQUENCE [LARGE SCALE GENOMIC DNA]</scope>
    <source>
        <strain evidence="3">CGMCC 1.12478</strain>
    </source>
</reference>
<dbReference type="InterPro" id="IPR000182">
    <property type="entry name" value="GNAT_dom"/>
</dbReference>
<gene>
    <name evidence="2" type="ORF">GCM10011363_46610</name>
</gene>
<name>A0ABQ1LIA6_9RHOB</name>
<sequence length="179" mass="19601">MAYHDRTTLTLAAPLTPPLASQAPALVLESRSDIARIHLKAHYRRLGTSARRLRFMGQPSEASMDKIADAALPDMLIEYVDQGIVRGVIEAYRTKGAHAEVALSLEDAYQGRGFGRMLFRAGLHTLKEMGVRHVDLYCMRNNTAVLALVRSAGGSVRYLYGDAFAEVCLDRVLAQPSAG</sequence>
<dbReference type="RefSeq" id="WP_188484505.1">
    <property type="nucleotide sequence ID" value="NZ_BMFC01000061.1"/>
</dbReference>
<dbReference type="EMBL" id="BMFC01000061">
    <property type="protein sequence ID" value="GGC24879.1"/>
    <property type="molecule type" value="Genomic_DNA"/>
</dbReference>
<dbReference type="InterPro" id="IPR016181">
    <property type="entry name" value="Acyl_CoA_acyltransferase"/>
</dbReference>
<dbReference type="Pfam" id="PF00583">
    <property type="entry name" value="Acetyltransf_1"/>
    <property type="match status" value="1"/>
</dbReference>
<dbReference type="Proteomes" id="UP000645462">
    <property type="component" value="Unassembled WGS sequence"/>
</dbReference>
<dbReference type="Gene3D" id="3.40.630.30">
    <property type="match status" value="1"/>
</dbReference>
<evidence type="ECO:0000313" key="3">
    <source>
        <dbReference type="Proteomes" id="UP000645462"/>
    </source>
</evidence>